<dbReference type="PANTHER" id="PTHR42833">
    <property type="entry name" value="URIDYLATE KINASE"/>
    <property type="match status" value="1"/>
</dbReference>
<comment type="similarity">
    <text evidence="2">Belongs to the UMP kinase family.</text>
</comment>
<dbReference type="InterPro" id="IPR011818">
    <property type="entry name" value="Uridylate_kinase_arch/spir"/>
</dbReference>
<comment type="pathway">
    <text evidence="1">Pyrimidine metabolism; CTP biosynthesis via de novo pathway; UDP from UMP (UMPK route): step 1/1.</text>
</comment>
<keyword evidence="5" id="KW-0808">Transferase</keyword>
<evidence type="ECO:0000256" key="10">
    <source>
        <dbReference type="ARBA" id="ARBA00032092"/>
    </source>
</evidence>
<dbReference type="Proteomes" id="UP000177396">
    <property type="component" value="Unassembled WGS sequence"/>
</dbReference>
<dbReference type="AlphaFoldDB" id="A0A1F5YHP6"/>
<evidence type="ECO:0000256" key="2">
    <source>
        <dbReference type="ARBA" id="ARBA00007614"/>
    </source>
</evidence>
<evidence type="ECO:0000313" key="13">
    <source>
        <dbReference type="Proteomes" id="UP000177396"/>
    </source>
</evidence>
<comment type="caution">
    <text evidence="12">The sequence shown here is derived from an EMBL/GenBank/DDBJ whole genome shotgun (WGS) entry which is preliminary data.</text>
</comment>
<keyword evidence="7" id="KW-0418">Kinase</keyword>
<keyword evidence="4" id="KW-0963">Cytoplasm</keyword>
<evidence type="ECO:0000313" key="12">
    <source>
        <dbReference type="EMBL" id="OGF99613.1"/>
    </source>
</evidence>
<dbReference type="EMBL" id="MFJB01000055">
    <property type="protein sequence ID" value="OGF99613.1"/>
    <property type="molecule type" value="Genomic_DNA"/>
</dbReference>
<organism evidence="12 13">
    <name type="scientific">Candidatus Gottesmanbacteria bacterium RBG_16_38_7b</name>
    <dbReference type="NCBI Taxonomy" id="1798372"/>
    <lineage>
        <taxon>Bacteria</taxon>
        <taxon>Candidatus Gottesmaniibacteriota</taxon>
    </lineage>
</organism>
<evidence type="ECO:0000256" key="4">
    <source>
        <dbReference type="ARBA" id="ARBA00022490"/>
    </source>
</evidence>
<dbReference type="EC" id="2.7.4.22" evidence="3"/>
<evidence type="ECO:0000256" key="6">
    <source>
        <dbReference type="ARBA" id="ARBA00022741"/>
    </source>
</evidence>
<evidence type="ECO:0000256" key="3">
    <source>
        <dbReference type="ARBA" id="ARBA00012899"/>
    </source>
</evidence>
<gene>
    <name evidence="12" type="ORF">A2153_03550</name>
</gene>
<accession>A0A1F5YHP6</accession>
<evidence type="ECO:0000256" key="7">
    <source>
        <dbReference type="ARBA" id="ARBA00022777"/>
    </source>
</evidence>
<dbReference type="InterPro" id="IPR001048">
    <property type="entry name" value="Asp/Glu/Uridylate_kinase"/>
</dbReference>
<name>A0A1F5YHP6_9BACT</name>
<proteinExistence type="inferred from homology"/>
<evidence type="ECO:0000256" key="9">
    <source>
        <dbReference type="ARBA" id="ARBA00022975"/>
    </source>
</evidence>
<evidence type="ECO:0000256" key="1">
    <source>
        <dbReference type="ARBA" id="ARBA00004791"/>
    </source>
</evidence>
<protein>
    <recommendedName>
        <fullName evidence="3">UMP kinase</fullName>
        <ecNumber evidence="3">2.7.4.22</ecNumber>
    </recommendedName>
    <alternativeName>
        <fullName evidence="10">Uridine monophosphate kinase</fullName>
    </alternativeName>
</protein>
<keyword evidence="6" id="KW-0547">Nucleotide-binding</keyword>
<dbReference type="NCBIfam" id="TIGR02076">
    <property type="entry name" value="pyrH_arch"/>
    <property type="match status" value="1"/>
</dbReference>
<feature type="domain" description="Aspartate/glutamate/uridylate kinase" evidence="11">
    <location>
        <begin position="7"/>
        <end position="208"/>
    </location>
</feature>
<dbReference type="GO" id="GO:0005524">
    <property type="term" value="F:ATP binding"/>
    <property type="evidence" value="ECO:0007669"/>
    <property type="project" value="UniProtKB-KW"/>
</dbReference>
<evidence type="ECO:0000256" key="5">
    <source>
        <dbReference type="ARBA" id="ARBA00022679"/>
    </source>
</evidence>
<sequence length="231" mass="25975">MDKSRPIVISLGGSLVVPNGGIDTAYISQLNNFIRNKIAEGWRFFVVVGGGATARHYIKAAKKITGEISDWDLDFLGIHATHLNAHFIRTIFKDIAHPRVILNYEKKIEGLKEPLVIAAGWKPGCSTDYDAMLLVRDYKASALINMSNIEWVYNKDPKKHNNAIFIKKIDWQDYEKLIDKKWSPGVNVPFDPVATKMAKKLNCTVYIIGKNLENLNSLLEGRDFKGTVISS</sequence>
<keyword evidence="8" id="KW-0067">ATP-binding</keyword>
<dbReference type="PANTHER" id="PTHR42833:SF4">
    <property type="entry name" value="URIDYLATE KINASE PUMPKIN, CHLOROPLASTIC"/>
    <property type="match status" value="1"/>
</dbReference>
<dbReference type="InterPro" id="IPR036393">
    <property type="entry name" value="AceGlu_kinase-like_sf"/>
</dbReference>
<dbReference type="Pfam" id="PF00696">
    <property type="entry name" value="AA_kinase"/>
    <property type="match status" value="1"/>
</dbReference>
<reference evidence="12 13" key="1">
    <citation type="journal article" date="2016" name="Nat. Commun.">
        <title>Thousands of microbial genomes shed light on interconnected biogeochemical processes in an aquifer system.</title>
        <authorList>
            <person name="Anantharaman K."/>
            <person name="Brown C.T."/>
            <person name="Hug L.A."/>
            <person name="Sharon I."/>
            <person name="Castelle C.J."/>
            <person name="Probst A.J."/>
            <person name="Thomas B.C."/>
            <person name="Singh A."/>
            <person name="Wilkins M.J."/>
            <person name="Karaoz U."/>
            <person name="Brodie E.L."/>
            <person name="Williams K.H."/>
            <person name="Hubbard S.S."/>
            <person name="Banfield J.F."/>
        </authorList>
    </citation>
    <scope>NUCLEOTIDE SEQUENCE [LARGE SCALE GENOMIC DNA]</scope>
</reference>
<keyword evidence="9" id="KW-0665">Pyrimidine biosynthesis</keyword>
<evidence type="ECO:0000256" key="8">
    <source>
        <dbReference type="ARBA" id="ARBA00022840"/>
    </source>
</evidence>
<dbReference type="GO" id="GO:0006225">
    <property type="term" value="P:UDP biosynthetic process"/>
    <property type="evidence" value="ECO:0007669"/>
    <property type="project" value="TreeGrafter"/>
</dbReference>
<dbReference type="GO" id="GO:0033862">
    <property type="term" value="F:UMP kinase activity"/>
    <property type="evidence" value="ECO:0007669"/>
    <property type="project" value="UniProtKB-EC"/>
</dbReference>
<dbReference type="Gene3D" id="3.40.1160.10">
    <property type="entry name" value="Acetylglutamate kinase-like"/>
    <property type="match status" value="1"/>
</dbReference>
<dbReference type="SUPFAM" id="SSF53633">
    <property type="entry name" value="Carbamate kinase-like"/>
    <property type="match status" value="1"/>
</dbReference>
<evidence type="ECO:0000259" key="11">
    <source>
        <dbReference type="Pfam" id="PF00696"/>
    </source>
</evidence>